<evidence type="ECO:0000313" key="6">
    <source>
        <dbReference type="Proteomes" id="UP000282378"/>
    </source>
</evidence>
<dbReference type="AlphaFoldDB" id="A0A3M2VHG5"/>
<dbReference type="Gene3D" id="3.40.50.720">
    <property type="entry name" value="NAD(P)-binding Rossmann-like Domain"/>
    <property type="match status" value="1"/>
</dbReference>
<evidence type="ECO:0000256" key="2">
    <source>
        <dbReference type="ARBA" id="ARBA00022449"/>
    </source>
</evidence>
<evidence type="ECO:0000259" key="4">
    <source>
        <dbReference type="Pfam" id="PF02254"/>
    </source>
</evidence>
<accession>A0A3M2VHG5</accession>
<dbReference type="EMBL" id="RBNL01004134">
    <property type="protein sequence ID" value="RML38692.1"/>
    <property type="molecule type" value="Genomic_DNA"/>
</dbReference>
<comment type="caution">
    <text evidence="5">The sequence shown here is derived from an EMBL/GenBank/DDBJ whole genome shotgun (WGS) entry which is preliminary data.</text>
</comment>
<evidence type="ECO:0000313" key="5">
    <source>
        <dbReference type="EMBL" id="RML38692.1"/>
    </source>
</evidence>
<dbReference type="InterPro" id="IPR036291">
    <property type="entry name" value="NAD(P)-bd_dom_sf"/>
</dbReference>
<dbReference type="GO" id="GO:0015297">
    <property type="term" value="F:antiporter activity"/>
    <property type="evidence" value="ECO:0007669"/>
    <property type="project" value="UniProtKB-KW"/>
</dbReference>
<sequence>MVLINAIDNQDDNLLLTKLAQEHFPSLKLVVRARDMGHIITLRQMGIEAVERETFESALSLGRRALEHLGVGRYEARERADTFRRLNLEMLEEMAAQPVDDTEFRYDAYKRANVLLTELFNEDRTHPIDGEAKKNDPTTLRDR</sequence>
<organism evidence="5 6">
    <name type="scientific">Pseudomonas syringae pv. maculicola</name>
    <dbReference type="NCBI Taxonomy" id="59511"/>
    <lineage>
        <taxon>Bacteria</taxon>
        <taxon>Pseudomonadati</taxon>
        <taxon>Pseudomonadota</taxon>
        <taxon>Gammaproteobacteria</taxon>
        <taxon>Pseudomonadales</taxon>
        <taxon>Pseudomonadaceae</taxon>
        <taxon>Pseudomonas</taxon>
    </lineage>
</organism>
<feature type="domain" description="RCK N-terminal" evidence="4">
    <location>
        <begin position="2"/>
        <end position="50"/>
    </location>
</feature>
<name>A0A3M2VHG5_PSEYM</name>
<keyword evidence="1" id="KW-0813">Transport</keyword>
<dbReference type="Proteomes" id="UP000282378">
    <property type="component" value="Unassembled WGS sequence"/>
</dbReference>
<dbReference type="GO" id="GO:0005886">
    <property type="term" value="C:plasma membrane"/>
    <property type="evidence" value="ECO:0007669"/>
    <property type="project" value="TreeGrafter"/>
</dbReference>
<dbReference type="InterPro" id="IPR003148">
    <property type="entry name" value="RCK_N"/>
</dbReference>
<keyword evidence="3" id="KW-0406">Ion transport</keyword>
<dbReference type="Pfam" id="PF02254">
    <property type="entry name" value="TrkA_N"/>
    <property type="match status" value="1"/>
</dbReference>
<proteinExistence type="predicted"/>
<evidence type="ECO:0000256" key="3">
    <source>
        <dbReference type="ARBA" id="ARBA00023065"/>
    </source>
</evidence>
<reference evidence="5 6" key="1">
    <citation type="submission" date="2018-08" db="EMBL/GenBank/DDBJ databases">
        <title>Recombination of ecologically and evolutionarily significant loci maintains genetic cohesion in the Pseudomonas syringae species complex.</title>
        <authorList>
            <person name="Dillon M."/>
            <person name="Thakur S."/>
            <person name="Almeida R.N.D."/>
            <person name="Weir B.S."/>
            <person name="Guttman D.S."/>
        </authorList>
    </citation>
    <scope>NUCLEOTIDE SEQUENCE [LARGE SCALE GENOMIC DNA]</scope>
    <source>
        <strain evidence="5 6">88_10</strain>
    </source>
</reference>
<gene>
    <name evidence="5" type="ORF">APX70_03782</name>
</gene>
<keyword evidence="2" id="KW-0050">Antiport</keyword>
<evidence type="ECO:0000256" key="1">
    <source>
        <dbReference type="ARBA" id="ARBA00022448"/>
    </source>
</evidence>
<protein>
    <submittedName>
        <fullName evidence="5">Glutathione-regulated potassium-efflux system protein KefC</fullName>
    </submittedName>
</protein>
<dbReference type="GO" id="GO:0006813">
    <property type="term" value="P:potassium ion transport"/>
    <property type="evidence" value="ECO:0007669"/>
    <property type="project" value="InterPro"/>
</dbReference>
<dbReference type="PANTHER" id="PTHR46157">
    <property type="entry name" value="K(+) EFFLUX ANTIPORTER 3, CHLOROPLASTIC"/>
    <property type="match status" value="1"/>
</dbReference>
<dbReference type="SUPFAM" id="SSF51735">
    <property type="entry name" value="NAD(P)-binding Rossmann-fold domains"/>
    <property type="match status" value="1"/>
</dbReference>
<dbReference type="PANTHER" id="PTHR46157:SF3">
    <property type="entry name" value="GLUTATHIONE-REGULATED POTASSIUM-EFFLUX SYSTEM PROTEIN KEFC"/>
    <property type="match status" value="1"/>
</dbReference>